<name>A0A6J7WDK7_9CAUD</name>
<evidence type="ECO:0000313" key="2">
    <source>
        <dbReference type="EMBL" id="CAB5187386.1"/>
    </source>
</evidence>
<gene>
    <name evidence="2" type="ORF">UFOVP161_41</name>
</gene>
<protein>
    <submittedName>
        <fullName evidence="2">Uncharacterized protein</fullName>
    </submittedName>
</protein>
<feature type="region of interest" description="Disordered" evidence="1">
    <location>
        <begin position="1"/>
        <end position="44"/>
    </location>
</feature>
<reference evidence="2" key="1">
    <citation type="submission" date="2020-05" db="EMBL/GenBank/DDBJ databases">
        <authorList>
            <person name="Chiriac C."/>
            <person name="Salcher M."/>
            <person name="Ghai R."/>
            <person name="Kavagutti S V."/>
        </authorList>
    </citation>
    <scope>NUCLEOTIDE SEQUENCE</scope>
</reference>
<sequence length="44" mass="5041">MELEAEHDESHGWVRYNPEEPVSESAPVNELEVKRRGRPPKIAA</sequence>
<feature type="compositionally biased region" description="Basic residues" evidence="1">
    <location>
        <begin position="35"/>
        <end position="44"/>
    </location>
</feature>
<proteinExistence type="predicted"/>
<dbReference type="EMBL" id="LR798211">
    <property type="protein sequence ID" value="CAB5187386.1"/>
    <property type="molecule type" value="Genomic_DNA"/>
</dbReference>
<accession>A0A6J7WDK7</accession>
<organism evidence="2">
    <name type="scientific">uncultured Caudovirales phage</name>
    <dbReference type="NCBI Taxonomy" id="2100421"/>
    <lineage>
        <taxon>Viruses</taxon>
        <taxon>Duplodnaviria</taxon>
        <taxon>Heunggongvirae</taxon>
        <taxon>Uroviricota</taxon>
        <taxon>Caudoviricetes</taxon>
        <taxon>Peduoviridae</taxon>
        <taxon>Maltschvirus</taxon>
        <taxon>Maltschvirus maltsch</taxon>
    </lineage>
</organism>
<evidence type="ECO:0000256" key="1">
    <source>
        <dbReference type="SAM" id="MobiDB-lite"/>
    </source>
</evidence>